<dbReference type="AlphaFoldDB" id="A0A1G5IE85"/>
<dbReference type="RefSeq" id="WP_092213759.1">
    <property type="nucleotide sequence ID" value="NZ_FMUX01000019.1"/>
</dbReference>
<name>A0A1G5IE85_9BACT</name>
<evidence type="ECO:0000313" key="1">
    <source>
        <dbReference type="EMBL" id="SCY74475.1"/>
    </source>
</evidence>
<proteinExistence type="predicted"/>
<dbReference type="Proteomes" id="UP000198870">
    <property type="component" value="Unassembled WGS sequence"/>
</dbReference>
<dbReference type="EMBL" id="FMUX01000019">
    <property type="protein sequence ID" value="SCY74475.1"/>
    <property type="molecule type" value="Genomic_DNA"/>
</dbReference>
<dbReference type="OrthoDB" id="5387514at2"/>
<organism evidence="1 2">
    <name type="scientific">Desulfoluna spongiiphila</name>
    <dbReference type="NCBI Taxonomy" id="419481"/>
    <lineage>
        <taxon>Bacteria</taxon>
        <taxon>Pseudomonadati</taxon>
        <taxon>Thermodesulfobacteriota</taxon>
        <taxon>Desulfobacteria</taxon>
        <taxon>Desulfobacterales</taxon>
        <taxon>Desulfolunaceae</taxon>
        <taxon>Desulfoluna</taxon>
    </lineage>
</organism>
<sequence length="153" mass="17183">MTYEDSKIWLFSFADLAFLLLIAFTQASTIGKNPVHIGEMTIPKVVDAESISNLDQPRVSYQIRVLKPTIPETTPFQLVTVTDGTLHADEHTLNAQALRDRLTRMHSEGKNRPMLVPDQFSLSKDTLMAMSLIEKIYDDHGKRVTVQKISGAL</sequence>
<protein>
    <recommendedName>
        <fullName evidence="3">Biopolymer transport protein ExbD</fullName>
    </recommendedName>
</protein>
<accession>A0A1G5IE85</accession>
<keyword evidence="2" id="KW-1185">Reference proteome</keyword>
<evidence type="ECO:0008006" key="3">
    <source>
        <dbReference type="Google" id="ProtNLM"/>
    </source>
</evidence>
<dbReference type="STRING" id="419481.SAMN05216233_11979"/>
<gene>
    <name evidence="1" type="ORF">SAMN05216233_11979</name>
</gene>
<reference evidence="1 2" key="1">
    <citation type="submission" date="2016-10" db="EMBL/GenBank/DDBJ databases">
        <authorList>
            <person name="de Groot N.N."/>
        </authorList>
    </citation>
    <scope>NUCLEOTIDE SEQUENCE [LARGE SCALE GENOMIC DNA]</scope>
    <source>
        <strain evidence="1 2">AA1</strain>
    </source>
</reference>
<evidence type="ECO:0000313" key="2">
    <source>
        <dbReference type="Proteomes" id="UP000198870"/>
    </source>
</evidence>